<dbReference type="EMBL" id="KJ019026">
    <property type="protein sequence ID" value="AIX14201.1"/>
    <property type="molecule type" value="Genomic_DNA"/>
</dbReference>
<evidence type="ECO:0000313" key="9">
    <source>
        <dbReference type="EMBL" id="AIX23701.1"/>
    </source>
</evidence>
<dbReference type="Proteomes" id="UP000185407">
    <property type="component" value="Segment"/>
</dbReference>
<dbReference type="Proteomes" id="UP000185397">
    <property type="component" value="Segment"/>
</dbReference>
<dbReference type="EMBL" id="KJ019153">
    <property type="protein sequence ID" value="AIX44228.1"/>
    <property type="molecule type" value="Genomic_DNA"/>
</dbReference>
<dbReference type="Proteomes" id="UP000185408">
    <property type="component" value="Segment"/>
</dbReference>
<dbReference type="Proteomes" id="UP000033004">
    <property type="component" value="Segment"/>
</dbReference>
<dbReference type="EMBL" id="KJ019065">
    <property type="protein sequence ID" value="AIX22999.1"/>
    <property type="molecule type" value="Genomic_DNA"/>
</dbReference>
<evidence type="ECO:0000313" key="3">
    <source>
        <dbReference type="EMBL" id="AIX15713.1"/>
    </source>
</evidence>
<dbReference type="EMBL" id="KJ019076">
    <property type="protein sequence ID" value="AIX25448.1"/>
    <property type="molecule type" value="Genomic_DNA"/>
</dbReference>
<dbReference type="EMBL" id="KJ019055">
    <property type="protein sequence ID" value="AIX20696.1"/>
    <property type="molecule type" value="Genomic_DNA"/>
</dbReference>
<evidence type="ECO:0000313" key="17">
    <source>
        <dbReference type="EMBL" id="AIX36652.1"/>
    </source>
</evidence>
<dbReference type="EMBL" id="KJ019038">
    <property type="protein sequence ID" value="AIX16823.1"/>
    <property type="molecule type" value="Genomic_DNA"/>
</dbReference>
<evidence type="ECO:0000313" key="16">
    <source>
        <dbReference type="EMBL" id="AIX35357.1"/>
    </source>
</evidence>
<reference evidence="25 26" key="1">
    <citation type="submission" date="2013-12" db="EMBL/GenBank/DDBJ databases">
        <title>Ecological redundancy of diverse viral populations within a natural community.</title>
        <authorList>
            <person name="Gregory A.C."/>
            <person name="LaButti K."/>
            <person name="Copeland A."/>
            <person name="Woyke T."/>
            <person name="Sullivan M.B."/>
        </authorList>
    </citation>
    <scope>NUCLEOTIDE SEQUENCE [LARGE SCALE GENOMIC DNA]</scope>
    <source>
        <strain evidence="18">Syn7803C101</strain>
        <strain evidence="19">Syn7803C104</strain>
        <strain evidence="20">Syn7803C107</strain>
        <strain evidence="21">Syn7803C26</strain>
        <strain evidence="22">Syn7803C31</strain>
        <strain evidence="23">Syn7803C33</strain>
        <strain evidence="24">Syn7803C38</strain>
        <strain evidence="1">Syn7803C42</strain>
        <strain evidence="2">Syn7803C47</strain>
        <strain evidence="3">Syn7803C53</strain>
        <strain evidence="4">Syn7803C59</strain>
        <strain evidence="5">Syn7803C60</strain>
        <strain evidence="6">Syn7803C86</strain>
        <strain evidence="7">Syn7803C99</strain>
        <strain evidence="14">Syn7803US1</strain>
        <strain evidence="8">Syn7803US101</strain>
        <strain evidence="9">Syn7803US102</strain>
        <strain evidence="10">Syn7803US112</strain>
        <strain evidence="11">Syn7803US117</strain>
        <strain evidence="12">Syn7803US123</strain>
        <strain evidence="13">Syn7803US19</strain>
        <strain evidence="15">Syn7803US60</strain>
        <strain evidence="16">Syn7803US62</strain>
        <strain evidence="17">Syn7803US79</strain>
    </source>
</reference>
<dbReference type="Proteomes" id="UP000185402">
    <property type="component" value="Segment"/>
</dbReference>
<dbReference type="InterPro" id="IPR012668">
    <property type="entry name" value="CHP02466"/>
</dbReference>
<dbReference type="Proteomes" id="UP000185400">
    <property type="component" value="Segment"/>
</dbReference>
<dbReference type="EMBL" id="KJ019114">
    <property type="protein sequence ID" value="AIX34934.1"/>
    <property type="molecule type" value="Genomic_DNA"/>
</dbReference>
<dbReference type="EMBL" id="KJ019137">
    <property type="protein sequence ID" value="AIX39960.1"/>
    <property type="molecule type" value="Genomic_DNA"/>
</dbReference>
<evidence type="ECO:0000313" key="1">
    <source>
        <dbReference type="EMBL" id="AIX14201.1"/>
    </source>
</evidence>
<dbReference type="EMBL" id="KJ019039">
    <property type="protein sequence ID" value="AIX17032.1"/>
    <property type="molecule type" value="Genomic_DNA"/>
</dbReference>
<dbReference type="EMBL" id="KJ019122">
    <property type="protein sequence ID" value="AIX36652.1"/>
    <property type="molecule type" value="Genomic_DNA"/>
</dbReference>
<evidence type="ECO:0000313" key="23">
    <source>
        <dbReference type="EMBL" id="AIX45359.1"/>
    </source>
</evidence>
<evidence type="ECO:0000313" key="19">
    <source>
        <dbReference type="EMBL" id="AIX39960.1"/>
    </source>
</evidence>
<dbReference type="Proteomes" id="UP000185399">
    <property type="component" value="Segment"/>
</dbReference>
<dbReference type="Proteomes" id="UP000185395">
    <property type="component" value="Segment"/>
</dbReference>
<evidence type="ECO:0000313" key="18">
    <source>
        <dbReference type="EMBL" id="AIX39534.1"/>
    </source>
</evidence>
<dbReference type="Proteomes" id="UP000185404">
    <property type="component" value="Segment"/>
</dbReference>
<dbReference type="Proteomes" id="UP000185391">
    <property type="component" value="Segment"/>
</dbReference>
<dbReference type="Proteomes" id="UP000185405">
    <property type="component" value="Segment"/>
</dbReference>
<evidence type="ECO:0000313" key="2">
    <source>
        <dbReference type="EMBL" id="AIX15065.1"/>
    </source>
</evidence>
<gene>
    <name evidence="18" type="ORF">Syn7803C101_16</name>
    <name evidence="19" type="ORF">Syn7803C104_16</name>
    <name evidence="20" type="ORF">Syn7803C107_16</name>
    <name evidence="21" type="ORF">Syn7803C26_16</name>
    <name evidence="22" type="ORF">Syn7803C31_17</name>
    <name evidence="23" type="ORF">Syn7803C33_16</name>
    <name evidence="24" type="ORF">Syn7803C38_16</name>
    <name evidence="1" type="ORF">Syn7803C42_16</name>
    <name evidence="2" type="ORF">Syn7803C47_16</name>
    <name evidence="3" type="ORF">Syn7803C53_16</name>
    <name evidence="4" type="ORF">Syn7803C59_16</name>
    <name evidence="5" type="ORF">Syn7803C60_16</name>
    <name evidence="6" type="ORF">Syn7803C86_16</name>
    <name evidence="7" type="ORF">Syn7803C99_16</name>
    <name evidence="8" type="ORF">Syn7803US101_16</name>
    <name evidence="9" type="ORF">Syn7803US102_16</name>
    <name evidence="10" type="ORF">Syn7803US112_16</name>
    <name evidence="11" type="ORF">Syn7803US117_16</name>
    <name evidence="12" type="ORF">Syn7803US123_16</name>
    <name evidence="13" type="ORF">Syn7803US19_16</name>
    <name evidence="14" type="ORF">Syn7803US1_16</name>
    <name evidence="15" type="ORF">Syn7803US60_16</name>
    <name evidence="16" type="ORF">Syn7803US62_16</name>
    <name evidence="17" type="ORF">Syn7803US79_16</name>
</gene>
<dbReference type="EMBL" id="KJ019158">
    <property type="protein sequence ID" value="AIX45359.1"/>
    <property type="molecule type" value="Genomic_DNA"/>
</dbReference>
<dbReference type="Pfam" id="PF13759">
    <property type="entry name" value="2OG-FeII_Oxy_5"/>
    <property type="match status" value="1"/>
</dbReference>
<evidence type="ECO:0000313" key="12">
    <source>
        <dbReference type="EMBL" id="AIX27167.1"/>
    </source>
</evidence>
<dbReference type="Proteomes" id="UP000185389">
    <property type="component" value="Segment"/>
</dbReference>
<sequence length="194" mass="21998">MSNARDYLFQIPFKQYSISNWSEHKKKIVEALPLDQYTDFYDNLYKMPSYLPVVSDAISESMQDFADTYPCPVMITSMWYANSQKGDGHKPHNHGSTGYSAILYVDFDMAEHESTIFYSPFQEPATGDSMKFKPNIHEGDLIIFPSMILHEAPANLSSSKSRLIVSFNIMGDDCAKAYTSGLNASPLTRKDFDK</sequence>
<dbReference type="Gene3D" id="2.60.120.620">
    <property type="entry name" value="q2cbj1_9rhob like domain"/>
    <property type="match status" value="1"/>
</dbReference>
<dbReference type="EMBL" id="KJ019088">
    <property type="protein sequence ID" value="AIX28152.1"/>
    <property type="molecule type" value="Genomic_DNA"/>
</dbReference>
<dbReference type="EMBL" id="KJ019068">
    <property type="protein sequence ID" value="AIX23701.1"/>
    <property type="molecule type" value="Genomic_DNA"/>
</dbReference>
<evidence type="ECO:0000313" key="5">
    <source>
        <dbReference type="EMBL" id="AIX17032.1"/>
    </source>
</evidence>
<protein>
    <submittedName>
        <fullName evidence="21">Uncharacterized protein</fullName>
    </submittedName>
</protein>
<evidence type="ECO:0000313" key="4">
    <source>
        <dbReference type="EMBL" id="AIX16823.1"/>
    </source>
</evidence>
<evidence type="ECO:0000313" key="7">
    <source>
        <dbReference type="EMBL" id="AIX22999.1"/>
    </source>
</evidence>
<dbReference type="SUPFAM" id="SSF51197">
    <property type="entry name" value="Clavaminate synthase-like"/>
    <property type="match status" value="1"/>
</dbReference>
<dbReference type="EMBL" id="KJ019084">
    <property type="protein sequence ID" value="AIX27167.1"/>
    <property type="molecule type" value="Genomic_DNA"/>
</dbReference>
<dbReference type="Proteomes" id="UP000185388">
    <property type="component" value="Segment"/>
</dbReference>
<evidence type="ECO:0000313" key="11">
    <source>
        <dbReference type="EMBL" id="AIX26531.1"/>
    </source>
</evidence>
<evidence type="ECO:0000313" key="26">
    <source>
        <dbReference type="Proteomes" id="UP000185387"/>
    </source>
</evidence>
<evidence type="ECO:0000313" key="25">
    <source>
        <dbReference type="Proteomes" id="UP000033004"/>
    </source>
</evidence>
<dbReference type="EMBL" id="KJ019135">
    <property type="protein sequence ID" value="AIX39534.1"/>
    <property type="molecule type" value="Genomic_DNA"/>
</dbReference>
<evidence type="ECO:0000313" key="24">
    <source>
        <dbReference type="EMBL" id="AIX46508.1"/>
    </source>
</evidence>
<evidence type="ECO:0000313" key="27">
    <source>
        <dbReference type="Proteomes" id="UP000185395"/>
    </source>
</evidence>
<dbReference type="Proteomes" id="UP000185398">
    <property type="component" value="Segment"/>
</dbReference>
<proteinExistence type="predicted"/>
<dbReference type="EMBL" id="KJ019163">
    <property type="protein sequence ID" value="AIX46508.1"/>
    <property type="molecule type" value="Genomic_DNA"/>
</dbReference>
<dbReference type="Proteomes" id="UP000185393">
    <property type="component" value="Segment"/>
</dbReference>
<dbReference type="Proteomes" id="UP000185387">
    <property type="component" value="Segment"/>
</dbReference>
<dbReference type="Proteomes" id="UP000185409">
    <property type="component" value="Segment"/>
</dbReference>
<evidence type="ECO:0000313" key="20">
    <source>
        <dbReference type="EMBL" id="AIX40170.1"/>
    </source>
</evidence>
<dbReference type="EMBL" id="KJ019087">
    <property type="protein sequence ID" value="AIX27945.1"/>
    <property type="molecule type" value="Genomic_DNA"/>
</dbReference>
<name>A0A0E3I434_9CAUD</name>
<dbReference type="EMBL" id="KJ019138">
    <property type="protein sequence ID" value="AIX40170.1"/>
    <property type="molecule type" value="Genomic_DNA"/>
</dbReference>
<evidence type="ECO:0000313" key="6">
    <source>
        <dbReference type="EMBL" id="AIX20696.1"/>
    </source>
</evidence>
<dbReference type="EMBL" id="KJ019116">
    <property type="protein sequence ID" value="AIX35357.1"/>
    <property type="molecule type" value="Genomic_DNA"/>
</dbReference>
<dbReference type="Proteomes" id="UP000185394">
    <property type="component" value="Segment"/>
</dbReference>
<dbReference type="EMBL" id="KJ019033">
    <property type="protein sequence ID" value="AIX15713.1"/>
    <property type="molecule type" value="Genomic_DNA"/>
</dbReference>
<dbReference type="EMBL" id="KJ019081">
    <property type="protein sequence ID" value="AIX26531.1"/>
    <property type="molecule type" value="Genomic_DNA"/>
</dbReference>
<organism evidence="21 27">
    <name type="scientific">Synechococcus phage ACG-2014a</name>
    <dbReference type="NCBI Taxonomy" id="1493507"/>
    <lineage>
        <taxon>Viruses</taxon>
        <taxon>Duplodnaviria</taxon>
        <taxon>Heunggongvirae</taxon>
        <taxon>Uroviricota</taxon>
        <taxon>Caudoviricetes</taxon>
        <taxon>Pantevenvirales</taxon>
        <taxon>Kyanoviridae</taxon>
        <taxon>Acionnavirus</taxon>
        <taxon>Acionnavirus monteraybay</taxon>
    </lineage>
</organism>
<evidence type="ECO:0000313" key="10">
    <source>
        <dbReference type="EMBL" id="AIX25448.1"/>
    </source>
</evidence>
<dbReference type="Proteomes" id="UP000185392">
    <property type="component" value="Segment"/>
</dbReference>
<evidence type="ECO:0000313" key="13">
    <source>
        <dbReference type="EMBL" id="AIX27945.1"/>
    </source>
</evidence>
<dbReference type="Proteomes" id="UP000185401">
    <property type="component" value="Segment"/>
</dbReference>
<evidence type="ECO:0000313" key="22">
    <source>
        <dbReference type="EMBL" id="AIX45149.1"/>
    </source>
</evidence>
<evidence type="ECO:0000313" key="14">
    <source>
        <dbReference type="EMBL" id="AIX28152.1"/>
    </source>
</evidence>
<dbReference type="Proteomes" id="UP000185390">
    <property type="component" value="Segment"/>
</dbReference>
<dbReference type="EMBL" id="KJ019030">
    <property type="protein sequence ID" value="AIX15065.1"/>
    <property type="molecule type" value="Genomic_DNA"/>
</dbReference>
<evidence type="ECO:0000313" key="15">
    <source>
        <dbReference type="EMBL" id="AIX34934.1"/>
    </source>
</evidence>
<dbReference type="EMBL" id="KJ019067">
    <property type="protein sequence ID" value="AIX23495.1"/>
    <property type="molecule type" value="Genomic_DNA"/>
</dbReference>
<accession>A0A0E3I434</accession>
<evidence type="ECO:0000313" key="8">
    <source>
        <dbReference type="EMBL" id="AIX23495.1"/>
    </source>
</evidence>
<dbReference type="Proteomes" id="UP000185403">
    <property type="component" value="Segment"/>
</dbReference>
<dbReference type="Proteomes" id="UP000185406">
    <property type="component" value="Segment"/>
</dbReference>
<dbReference type="EMBL" id="KJ019157">
    <property type="protein sequence ID" value="AIX45149.1"/>
    <property type="molecule type" value="Genomic_DNA"/>
</dbReference>
<dbReference type="Proteomes" id="UP000185396">
    <property type="component" value="Segment"/>
</dbReference>
<evidence type="ECO:0000313" key="21">
    <source>
        <dbReference type="EMBL" id="AIX44228.1"/>
    </source>
</evidence>